<evidence type="ECO:0000259" key="8">
    <source>
        <dbReference type="Pfam" id="PF00557"/>
    </source>
</evidence>
<dbReference type="GO" id="GO:0006508">
    <property type="term" value="P:proteolysis"/>
    <property type="evidence" value="ECO:0007669"/>
    <property type="project" value="UniProtKB-KW"/>
</dbReference>
<dbReference type="GO" id="GO:0070006">
    <property type="term" value="F:metalloaminopeptidase activity"/>
    <property type="evidence" value="ECO:0007669"/>
    <property type="project" value="UniProtKB-UniRule"/>
</dbReference>
<comment type="catalytic activity">
    <reaction evidence="6 7">
        <text>Release of N-terminal amino acids, preferentially methionine, from peptides and arylamides.</text>
        <dbReference type="EC" id="3.4.11.18"/>
    </reaction>
</comment>
<dbReference type="PANTHER" id="PTHR43330">
    <property type="entry name" value="METHIONINE AMINOPEPTIDASE"/>
    <property type="match status" value="1"/>
</dbReference>
<feature type="binding site" evidence="6">
    <location>
        <position position="281"/>
    </location>
    <ligand>
        <name>a divalent metal cation</name>
        <dbReference type="ChEBI" id="CHEBI:60240"/>
        <label>1</label>
    </ligand>
</feature>
<dbReference type="InterPro" id="IPR000994">
    <property type="entry name" value="Pept_M24"/>
</dbReference>
<dbReference type="Gene3D" id="3.90.230.10">
    <property type="entry name" value="Creatinase/methionine aminopeptidase superfamily"/>
    <property type="match status" value="1"/>
</dbReference>
<evidence type="ECO:0000256" key="3">
    <source>
        <dbReference type="ARBA" id="ARBA00022670"/>
    </source>
</evidence>
<comment type="cofactor">
    <cofactor evidence="6">
        <name>Co(2+)</name>
        <dbReference type="ChEBI" id="CHEBI:48828"/>
    </cofactor>
    <cofactor evidence="6">
        <name>Zn(2+)</name>
        <dbReference type="ChEBI" id="CHEBI:29105"/>
    </cofactor>
    <cofactor evidence="6">
        <name>Mn(2+)</name>
        <dbReference type="ChEBI" id="CHEBI:29035"/>
    </cofactor>
    <cofactor evidence="6">
        <name>Fe(2+)</name>
        <dbReference type="ChEBI" id="CHEBI:29033"/>
    </cofactor>
    <text evidence="6">Binds 2 divalent metal cations per subunit. Has a high-affinity and a low affinity metal-binding site. The true nature of the physiological cofactor is under debate. The enzyme is active with cobalt, zinc, manganese or divalent iron ions. Most likely, methionine aminopeptidases function as mononuclear Fe(2+)-metalloproteases under physiological conditions, and the catalytically relevant metal-binding site has been assigned to the histidine-containing high-affinity site.</text>
</comment>
<sequence>MEEITMLKKLGRNDACWCGSGKKYKNCHLAFDTKIENYAIMGDLVPEHYMIKTPAQIEGIRRAGEVNTKILNLVDSFIKPGISTEDINQLVHENTIKMGGIPAPLNFEGYPKSVCTSVNEVVCHGIPDPGRILKEGDIINVDVTTILDGYYGDASRMYCIGTVTPEAEKLVRVTKESVELALKEARPWGHLGDIGAAVSEYVYSNGFTVVREIGGHGVGNDFHEEPWVSHIGERGTDMLLVPGMIFTIEPMVNAGRPDVVQDEEDGWTIYTEDGSLSAQWEVTVLITEEGPEVLTY</sequence>
<dbReference type="PANTHER" id="PTHR43330:SF8">
    <property type="entry name" value="METHIONINE AMINOPEPTIDASE 1D, MITOCHONDRIAL"/>
    <property type="match status" value="1"/>
</dbReference>
<dbReference type="InterPro" id="IPR004027">
    <property type="entry name" value="SEC_C_motif"/>
</dbReference>
<feature type="binding site" evidence="6">
    <location>
        <position position="281"/>
    </location>
    <ligand>
        <name>a divalent metal cation</name>
        <dbReference type="ChEBI" id="CHEBI:60240"/>
        <label>2</label>
        <note>catalytic</note>
    </ligand>
</feature>
<comment type="caution">
    <text evidence="9">The sequence shown here is derived from an EMBL/GenBank/DDBJ whole genome shotgun (WGS) entry which is preliminary data.</text>
</comment>
<comment type="subunit">
    <text evidence="6">Monomer.</text>
</comment>
<feature type="binding site" evidence="6">
    <location>
        <position position="153"/>
    </location>
    <ligand>
        <name>a divalent metal cation</name>
        <dbReference type="ChEBI" id="CHEBI:60240"/>
        <label>2</label>
        <note>catalytic</note>
    </ligand>
</feature>
<evidence type="ECO:0000313" key="10">
    <source>
        <dbReference type="Proteomes" id="UP000004968"/>
    </source>
</evidence>
<feature type="binding site" evidence="6">
    <location>
        <position position="249"/>
    </location>
    <ligand>
        <name>a divalent metal cation</name>
        <dbReference type="ChEBI" id="CHEBI:60240"/>
        <label>2</label>
        <note>catalytic</note>
    </ligand>
</feature>
<dbReference type="EMBL" id="ACIO01000175">
    <property type="protein sequence ID" value="EFC99499.1"/>
    <property type="molecule type" value="Genomic_DNA"/>
</dbReference>
<dbReference type="NCBIfam" id="TIGR00500">
    <property type="entry name" value="met_pdase_I"/>
    <property type="match status" value="1"/>
</dbReference>
<evidence type="ECO:0000256" key="2">
    <source>
        <dbReference type="ARBA" id="ARBA00022438"/>
    </source>
</evidence>
<dbReference type="EC" id="3.4.11.18" evidence="6 7"/>
<name>D3AFA5_9FIRM</name>
<evidence type="ECO:0000256" key="5">
    <source>
        <dbReference type="ARBA" id="ARBA00022801"/>
    </source>
</evidence>
<organism evidence="9 10">
    <name type="scientific">Hungatella hathewayi DSM 13479</name>
    <dbReference type="NCBI Taxonomy" id="566550"/>
    <lineage>
        <taxon>Bacteria</taxon>
        <taxon>Bacillati</taxon>
        <taxon>Bacillota</taxon>
        <taxon>Clostridia</taxon>
        <taxon>Lachnospirales</taxon>
        <taxon>Lachnospiraceae</taxon>
        <taxon>Hungatella</taxon>
    </lineage>
</organism>
<dbReference type="SUPFAM" id="SSF55920">
    <property type="entry name" value="Creatinase/aminopeptidase"/>
    <property type="match status" value="1"/>
</dbReference>
<feature type="binding site" evidence="6">
    <location>
        <position position="124"/>
    </location>
    <ligand>
        <name>substrate</name>
    </ligand>
</feature>
<dbReference type="Gene3D" id="3.10.450.50">
    <property type="match status" value="1"/>
</dbReference>
<dbReference type="AlphaFoldDB" id="D3AFA5"/>
<dbReference type="InterPro" id="IPR002467">
    <property type="entry name" value="Pept_M24A_MAP1"/>
</dbReference>
<dbReference type="Proteomes" id="UP000004968">
    <property type="component" value="Unassembled WGS sequence"/>
</dbReference>
<evidence type="ECO:0000313" key="9">
    <source>
        <dbReference type="EMBL" id="EFC99499.1"/>
    </source>
</evidence>
<dbReference type="NCBIfam" id="NF008970">
    <property type="entry name" value="PRK12318.1"/>
    <property type="match status" value="1"/>
</dbReference>
<keyword evidence="4 6" id="KW-0479">Metal-binding</keyword>
<keyword evidence="5 6" id="KW-0378">Hydrolase</keyword>
<dbReference type="GO" id="GO:0046872">
    <property type="term" value="F:metal ion binding"/>
    <property type="evidence" value="ECO:0007669"/>
    <property type="project" value="UniProtKB-UniRule"/>
</dbReference>
<feature type="binding site" evidence="6">
    <location>
        <position position="216"/>
    </location>
    <ligand>
        <name>a divalent metal cation</name>
        <dbReference type="ChEBI" id="CHEBI:60240"/>
        <label>2</label>
        <note>catalytic</note>
    </ligand>
</feature>
<feature type="binding site" evidence="6">
    <location>
        <position position="142"/>
    </location>
    <ligand>
        <name>a divalent metal cation</name>
        <dbReference type="ChEBI" id="CHEBI:60240"/>
        <label>1</label>
    </ligand>
</feature>
<evidence type="ECO:0000256" key="1">
    <source>
        <dbReference type="ARBA" id="ARBA00002521"/>
    </source>
</evidence>
<comment type="function">
    <text evidence="1 6">Removes the N-terminal methionine from nascent proteins. The N-terminal methionine is often cleaved when the second residue in the primary sequence is small and uncharged (Met-Ala-, Cys, Gly, Pro, Ser, Thr, or Val). Requires deformylation of the N(alpha)-formylated initiator methionine before it can be hydrolyzed.</text>
</comment>
<feature type="binding site" evidence="6">
    <location>
        <position position="223"/>
    </location>
    <ligand>
        <name>substrate</name>
    </ligand>
</feature>
<keyword evidence="2 6" id="KW-0031">Aminopeptidase</keyword>
<evidence type="ECO:0000256" key="4">
    <source>
        <dbReference type="ARBA" id="ARBA00022723"/>
    </source>
</evidence>
<dbReference type="CDD" id="cd01086">
    <property type="entry name" value="MetAP1"/>
    <property type="match status" value="1"/>
</dbReference>
<accession>D3AFA5</accession>
<proteinExistence type="inferred from homology"/>
<dbReference type="GO" id="GO:0004239">
    <property type="term" value="F:initiator methionyl aminopeptidase activity"/>
    <property type="evidence" value="ECO:0007669"/>
    <property type="project" value="UniProtKB-UniRule"/>
</dbReference>
<comment type="similarity">
    <text evidence="6">Belongs to the peptidase M24A family. Methionine aminopeptidase type 1 subfamily.</text>
</comment>
<dbReference type="Pfam" id="PF02810">
    <property type="entry name" value="SEC-C"/>
    <property type="match status" value="1"/>
</dbReference>
<dbReference type="HAMAP" id="MF_01974">
    <property type="entry name" value="MetAP_1"/>
    <property type="match status" value="1"/>
</dbReference>
<evidence type="ECO:0000256" key="6">
    <source>
        <dbReference type="HAMAP-Rule" id="MF_01974"/>
    </source>
</evidence>
<feature type="binding site" evidence="6">
    <location>
        <position position="153"/>
    </location>
    <ligand>
        <name>a divalent metal cation</name>
        <dbReference type="ChEBI" id="CHEBI:60240"/>
        <label>1</label>
    </ligand>
</feature>
<protein>
    <recommendedName>
        <fullName evidence="6 7">Methionine aminopeptidase</fullName>
        <shortName evidence="6">MAP</shortName>
        <shortName evidence="6">MetAP</shortName>
        <ecNumber evidence="6 7">3.4.11.18</ecNumber>
    </recommendedName>
    <alternativeName>
        <fullName evidence="6">Peptidase M</fullName>
    </alternativeName>
</protein>
<feature type="domain" description="Peptidase M24" evidence="8">
    <location>
        <begin position="58"/>
        <end position="288"/>
    </location>
</feature>
<evidence type="ECO:0000256" key="7">
    <source>
        <dbReference type="RuleBase" id="RU003653"/>
    </source>
</evidence>
<dbReference type="SUPFAM" id="SSF103642">
    <property type="entry name" value="Sec-C motif"/>
    <property type="match status" value="1"/>
</dbReference>
<dbReference type="HOGENOM" id="CLU_015857_0_0_9"/>
<dbReference type="InterPro" id="IPR001714">
    <property type="entry name" value="Pept_M24_MAP"/>
</dbReference>
<reference evidence="9 10" key="1">
    <citation type="submission" date="2010-01" db="EMBL/GenBank/DDBJ databases">
        <authorList>
            <person name="Weinstock G."/>
            <person name="Sodergren E."/>
            <person name="Clifton S."/>
            <person name="Fulton L."/>
            <person name="Fulton B."/>
            <person name="Courtney L."/>
            <person name="Fronick C."/>
            <person name="Harrison M."/>
            <person name="Strong C."/>
            <person name="Farmer C."/>
            <person name="Delahaunty K."/>
            <person name="Markovic C."/>
            <person name="Hall O."/>
            <person name="Minx P."/>
            <person name="Tomlinson C."/>
            <person name="Mitreva M."/>
            <person name="Nelson J."/>
            <person name="Hou S."/>
            <person name="Wollam A."/>
            <person name="Pepin K.H."/>
            <person name="Johnson M."/>
            <person name="Bhonagiri V."/>
            <person name="Nash W.E."/>
            <person name="Warren W."/>
            <person name="Chinwalla A."/>
            <person name="Mardis E.R."/>
            <person name="Wilson R.K."/>
        </authorList>
    </citation>
    <scope>NUCLEOTIDE SEQUENCE [LARGE SCALE GENOMIC DNA]</scope>
    <source>
        <strain evidence="9 10">DSM 13479</strain>
    </source>
</reference>
<dbReference type="PRINTS" id="PR00599">
    <property type="entry name" value="MAPEPTIDASE"/>
</dbReference>
<dbReference type="Pfam" id="PF00557">
    <property type="entry name" value="Peptidase_M24"/>
    <property type="match status" value="1"/>
</dbReference>
<gene>
    <name evidence="6 9" type="primary">map</name>
    <name evidence="9" type="ORF">CLOSTHATH_02289</name>
</gene>
<keyword evidence="3 6" id="KW-0645">Protease</keyword>
<dbReference type="InterPro" id="IPR036005">
    <property type="entry name" value="Creatinase/aminopeptidase-like"/>
</dbReference>